<dbReference type="GO" id="GO:0005829">
    <property type="term" value="C:cytosol"/>
    <property type="evidence" value="ECO:0007669"/>
    <property type="project" value="TreeGrafter"/>
</dbReference>
<organism evidence="4 5">
    <name type="scientific">Malassezia globosa (strain ATCC MYA-4612 / CBS 7966)</name>
    <name type="common">Dandruff-associated fungus</name>
    <dbReference type="NCBI Taxonomy" id="425265"/>
    <lineage>
        <taxon>Eukaryota</taxon>
        <taxon>Fungi</taxon>
        <taxon>Dikarya</taxon>
        <taxon>Basidiomycota</taxon>
        <taxon>Ustilaginomycotina</taxon>
        <taxon>Malasseziomycetes</taxon>
        <taxon>Malasseziales</taxon>
        <taxon>Malasseziaceae</taxon>
        <taxon>Malassezia</taxon>
    </lineage>
</organism>
<keyword evidence="5" id="KW-1185">Reference proteome</keyword>
<dbReference type="CDD" id="cd14279">
    <property type="entry name" value="CUE"/>
    <property type="match status" value="1"/>
</dbReference>
<dbReference type="InterPro" id="IPR045046">
    <property type="entry name" value="Vps9-like"/>
</dbReference>
<gene>
    <name evidence="4" type="ORF">MGL_2836</name>
</gene>
<dbReference type="SUPFAM" id="SSF46934">
    <property type="entry name" value="UBA-like"/>
    <property type="match status" value="1"/>
</dbReference>
<dbReference type="Gene3D" id="1.10.246.120">
    <property type="match status" value="1"/>
</dbReference>
<dbReference type="Pfam" id="PF18151">
    <property type="entry name" value="DUF5601"/>
    <property type="match status" value="1"/>
</dbReference>
<dbReference type="Gene3D" id="1.10.8.10">
    <property type="entry name" value="DNA helicase RuvA subunit, C-terminal domain"/>
    <property type="match status" value="1"/>
</dbReference>
<feature type="compositionally biased region" description="Acidic residues" evidence="1">
    <location>
        <begin position="545"/>
        <end position="566"/>
    </location>
</feature>
<dbReference type="Proteomes" id="UP000008837">
    <property type="component" value="Unassembled WGS sequence"/>
</dbReference>
<feature type="compositionally biased region" description="Basic and acidic residues" evidence="1">
    <location>
        <begin position="27"/>
        <end position="42"/>
    </location>
</feature>
<dbReference type="InterPro" id="IPR041545">
    <property type="entry name" value="DUF5601"/>
</dbReference>
<reference evidence="4 5" key="1">
    <citation type="journal article" date="2007" name="Proc. Natl. Acad. Sci. U.S.A.">
        <title>Dandruff-associated Malassezia genomes reveal convergent and divergent virulence traits shared with plant and human fungal pathogens.</title>
        <authorList>
            <person name="Xu J."/>
            <person name="Saunders C.W."/>
            <person name="Hu P."/>
            <person name="Grant R.A."/>
            <person name="Boekhout T."/>
            <person name="Kuramae E.E."/>
            <person name="Kronstad J.W."/>
            <person name="Deangelis Y.M."/>
            <person name="Reeder N.L."/>
            <person name="Johnstone K.R."/>
            <person name="Leland M."/>
            <person name="Fieno A.M."/>
            <person name="Begley W.M."/>
            <person name="Sun Y."/>
            <person name="Lacey M.P."/>
            <person name="Chaudhary T."/>
            <person name="Keough T."/>
            <person name="Chu L."/>
            <person name="Sears R."/>
            <person name="Yuan B."/>
            <person name="Dawson T.L.Jr."/>
        </authorList>
    </citation>
    <scope>NUCLEOTIDE SEQUENCE [LARGE SCALE GENOMIC DNA]</scope>
    <source>
        <strain evidence="5">ATCC MYA-4612 / CBS 7966</strain>
    </source>
</reference>
<proteinExistence type="predicted"/>
<dbReference type="InterPro" id="IPR003123">
    <property type="entry name" value="VPS9"/>
</dbReference>
<dbReference type="SMART" id="SM00546">
    <property type="entry name" value="CUE"/>
    <property type="match status" value="1"/>
</dbReference>
<protein>
    <recommendedName>
        <fullName evidence="6">VPS9 domain-containing protein</fullName>
    </recommendedName>
</protein>
<evidence type="ECO:0000313" key="4">
    <source>
        <dbReference type="EMBL" id="EDP42636.1"/>
    </source>
</evidence>
<feature type="region of interest" description="Disordered" evidence="1">
    <location>
        <begin position="1"/>
        <end position="137"/>
    </location>
</feature>
<dbReference type="AlphaFoldDB" id="A8Q601"/>
<dbReference type="FunCoup" id="A8Q601">
    <property type="interactions" value="43"/>
</dbReference>
<feature type="region of interest" description="Disordered" evidence="1">
    <location>
        <begin position="455"/>
        <end position="578"/>
    </location>
</feature>
<dbReference type="PROSITE" id="PS51205">
    <property type="entry name" value="VPS9"/>
    <property type="match status" value="1"/>
</dbReference>
<accession>A8Q601</accession>
<dbReference type="GeneID" id="5854157"/>
<dbReference type="STRING" id="425265.A8Q601"/>
<dbReference type="PANTHER" id="PTHR23101">
    <property type="entry name" value="RAB GDP/GTP EXCHANGE FACTOR"/>
    <property type="match status" value="1"/>
</dbReference>
<dbReference type="GO" id="GO:0005085">
    <property type="term" value="F:guanyl-nucleotide exchange factor activity"/>
    <property type="evidence" value="ECO:0007669"/>
    <property type="project" value="InterPro"/>
</dbReference>
<dbReference type="SMART" id="SM00167">
    <property type="entry name" value="VPS9"/>
    <property type="match status" value="1"/>
</dbReference>
<feature type="domain" description="CUE" evidence="2">
    <location>
        <begin position="620"/>
        <end position="662"/>
    </location>
</feature>
<dbReference type="GO" id="GO:0043130">
    <property type="term" value="F:ubiquitin binding"/>
    <property type="evidence" value="ECO:0007669"/>
    <property type="project" value="InterPro"/>
</dbReference>
<feature type="compositionally biased region" description="Low complexity" evidence="1">
    <location>
        <begin position="464"/>
        <end position="476"/>
    </location>
</feature>
<dbReference type="KEGG" id="mgl:MGL_2836"/>
<feature type="compositionally biased region" description="Basic and acidic residues" evidence="1">
    <location>
        <begin position="1"/>
        <end position="14"/>
    </location>
</feature>
<feature type="compositionally biased region" description="Acidic residues" evidence="1">
    <location>
        <begin position="592"/>
        <end position="602"/>
    </location>
</feature>
<dbReference type="InParanoid" id="A8Q601"/>
<evidence type="ECO:0000313" key="5">
    <source>
        <dbReference type="Proteomes" id="UP000008837"/>
    </source>
</evidence>
<feature type="region of interest" description="Disordered" evidence="1">
    <location>
        <begin position="591"/>
        <end position="611"/>
    </location>
</feature>
<dbReference type="EMBL" id="AAYY01000010">
    <property type="protein sequence ID" value="EDP42636.1"/>
    <property type="molecule type" value="Genomic_DNA"/>
</dbReference>
<dbReference type="OMA" id="PRDKTIC"/>
<dbReference type="Pfam" id="PF02845">
    <property type="entry name" value="CUE"/>
    <property type="match status" value="1"/>
</dbReference>
<dbReference type="GO" id="GO:0016192">
    <property type="term" value="P:vesicle-mediated transport"/>
    <property type="evidence" value="ECO:0007669"/>
    <property type="project" value="InterPro"/>
</dbReference>
<dbReference type="GO" id="GO:0031267">
    <property type="term" value="F:small GTPase binding"/>
    <property type="evidence" value="ECO:0007669"/>
    <property type="project" value="TreeGrafter"/>
</dbReference>
<dbReference type="GO" id="GO:0030139">
    <property type="term" value="C:endocytic vesicle"/>
    <property type="evidence" value="ECO:0007669"/>
    <property type="project" value="TreeGrafter"/>
</dbReference>
<sequence>MVHAQSEHNAHDPTEDNTDATDATLNAERREESSRHKTDGRHAPSTATSDMAGMLRHKEVRQPTETVPIDQQADLQENHADGENGRTNDDTTEDSQRQEAKGKGKERAISAENGVSDDTSDMHAKSTPRRPQLPAEKPFDFNRFLEQMKHRSAVPVNEYVRSFFRGFTRRPYKPDEQVKLIFDFLDFIAKRMMEAAVWADLPPNEFDQATEAMEKLVMNRLYTYTFSPAIAMEGRWSVQTDDLEHDRKLSERIQLFAWVREEHLDVKRGQHSERFYNFAAQELSKINHYKAPRDKTICILNCCKVIFGLIRHLGSDESADSFMPLLILVVIRANPPNLISNLEYIQRFRSPQRRSSESEYYLSSLAGAITFIERMDHTTLSRITQTELDANVQREAAKMEAEAAEKSESTARPFSLAASVAAVSLADDTRAFFQRTGEAARLGFNRLFTERSDMVQQDARTSELRPLPSASSSARPVVPPVTPAGTAPQPHLKPARGVAPNAPLRVAGADPMHDDSPRSVTTPHTQVSSATRVPRWRSGLMPRFDDDDERDVAGAYDDDDGNDDDADRTGSGLRDSPSRHVAAAIRYADGDGTLDDVDDERGDTERHAQGDDADIDASVDVAAAIQTLQSIFPQADTSVLQLVLEECGYNVETSIDRLLEMT</sequence>
<feature type="domain" description="VPS9" evidence="3">
    <location>
        <begin position="243"/>
        <end position="381"/>
    </location>
</feature>
<feature type="compositionally biased region" description="Basic and acidic residues" evidence="1">
    <location>
        <begin position="76"/>
        <end position="109"/>
    </location>
</feature>
<dbReference type="Pfam" id="PF02204">
    <property type="entry name" value="VPS9"/>
    <property type="match status" value="1"/>
</dbReference>
<dbReference type="InterPro" id="IPR009060">
    <property type="entry name" value="UBA-like_sf"/>
</dbReference>
<dbReference type="SUPFAM" id="SSF109993">
    <property type="entry name" value="VPS9 domain"/>
    <property type="match status" value="1"/>
</dbReference>
<evidence type="ECO:0008006" key="6">
    <source>
        <dbReference type="Google" id="ProtNLM"/>
    </source>
</evidence>
<feature type="compositionally biased region" description="Polar residues" evidence="1">
    <location>
        <begin position="518"/>
        <end position="531"/>
    </location>
</feature>
<dbReference type="InterPro" id="IPR003892">
    <property type="entry name" value="CUE"/>
</dbReference>
<dbReference type="PROSITE" id="PS51140">
    <property type="entry name" value="CUE"/>
    <property type="match status" value="1"/>
</dbReference>
<evidence type="ECO:0000256" key="1">
    <source>
        <dbReference type="SAM" id="MobiDB-lite"/>
    </source>
</evidence>
<name>A8Q601_MALGO</name>
<dbReference type="InterPro" id="IPR037191">
    <property type="entry name" value="VPS9_dom_sf"/>
</dbReference>
<dbReference type="PANTHER" id="PTHR23101:SF25">
    <property type="entry name" value="GTPASE-ACTIVATING PROTEIN AND VPS9 DOMAIN-CONTAINING PROTEIN 1"/>
    <property type="match status" value="1"/>
</dbReference>
<evidence type="ECO:0000259" key="2">
    <source>
        <dbReference type="PROSITE" id="PS51140"/>
    </source>
</evidence>
<comment type="caution">
    <text evidence="4">The sequence shown here is derived from an EMBL/GenBank/DDBJ whole genome shotgun (WGS) entry which is preliminary data.</text>
</comment>
<dbReference type="VEuPathDB" id="FungiDB:MGL_2836"/>
<dbReference type="Gene3D" id="1.20.1050.80">
    <property type="entry name" value="VPS9 domain"/>
    <property type="match status" value="1"/>
</dbReference>
<dbReference type="RefSeq" id="XP_001729850.1">
    <property type="nucleotide sequence ID" value="XM_001729798.1"/>
</dbReference>
<dbReference type="OrthoDB" id="300289at2759"/>
<evidence type="ECO:0000259" key="3">
    <source>
        <dbReference type="PROSITE" id="PS51205"/>
    </source>
</evidence>